<proteinExistence type="predicted"/>
<keyword evidence="3" id="KW-1185">Reference proteome</keyword>
<dbReference type="AlphaFoldDB" id="A0A0C3D872"/>
<feature type="non-terminal residue" evidence="2">
    <location>
        <position position="1"/>
    </location>
</feature>
<keyword evidence="1" id="KW-0472">Membrane</keyword>
<keyword evidence="1" id="KW-1133">Transmembrane helix</keyword>
<reference evidence="2 3" key="1">
    <citation type="submission" date="2014-04" db="EMBL/GenBank/DDBJ databases">
        <authorList>
            <consortium name="DOE Joint Genome Institute"/>
            <person name="Kuo A."/>
            <person name="Kohler A."/>
            <person name="Nagy L.G."/>
            <person name="Floudas D."/>
            <person name="Copeland A."/>
            <person name="Barry K.W."/>
            <person name="Cichocki N."/>
            <person name="Veneault-Fourrey C."/>
            <person name="LaButti K."/>
            <person name="Lindquist E.A."/>
            <person name="Lipzen A."/>
            <person name="Lundell T."/>
            <person name="Morin E."/>
            <person name="Murat C."/>
            <person name="Sun H."/>
            <person name="Tunlid A."/>
            <person name="Henrissat B."/>
            <person name="Grigoriev I.V."/>
            <person name="Hibbett D.S."/>
            <person name="Martin F."/>
            <person name="Nordberg H.P."/>
            <person name="Cantor M.N."/>
            <person name="Hua S.X."/>
        </authorList>
    </citation>
    <scope>NUCLEOTIDE SEQUENCE [LARGE SCALE GENOMIC DNA]</scope>
    <source>
        <strain evidence="2 3">Foug A</strain>
    </source>
</reference>
<name>A0A0C3D872_9AGAM</name>
<gene>
    <name evidence="2" type="ORF">SCLCIDRAFT_57101</name>
</gene>
<keyword evidence="1" id="KW-0812">Transmembrane</keyword>
<feature type="non-terminal residue" evidence="2">
    <location>
        <position position="52"/>
    </location>
</feature>
<dbReference type="HOGENOM" id="CLU_3093199_0_0_1"/>
<dbReference type="STRING" id="1036808.A0A0C3D872"/>
<accession>A0A0C3D872</accession>
<feature type="transmembrane region" description="Helical" evidence="1">
    <location>
        <begin position="23"/>
        <end position="47"/>
    </location>
</feature>
<sequence>LIVMILIPLPLFGALTIYSVDGFTIWVLVAIIWTFYSVFVVVIYPLWESRAA</sequence>
<dbReference type="OrthoDB" id="6132759at2759"/>
<reference evidence="3" key="2">
    <citation type="submission" date="2015-01" db="EMBL/GenBank/DDBJ databases">
        <title>Evolutionary Origins and Diversification of the Mycorrhizal Mutualists.</title>
        <authorList>
            <consortium name="DOE Joint Genome Institute"/>
            <consortium name="Mycorrhizal Genomics Consortium"/>
            <person name="Kohler A."/>
            <person name="Kuo A."/>
            <person name="Nagy L.G."/>
            <person name="Floudas D."/>
            <person name="Copeland A."/>
            <person name="Barry K.W."/>
            <person name="Cichocki N."/>
            <person name="Veneault-Fourrey C."/>
            <person name="LaButti K."/>
            <person name="Lindquist E.A."/>
            <person name="Lipzen A."/>
            <person name="Lundell T."/>
            <person name="Morin E."/>
            <person name="Murat C."/>
            <person name="Riley R."/>
            <person name="Ohm R."/>
            <person name="Sun H."/>
            <person name="Tunlid A."/>
            <person name="Henrissat B."/>
            <person name="Grigoriev I.V."/>
            <person name="Hibbett D.S."/>
            <person name="Martin F."/>
        </authorList>
    </citation>
    <scope>NUCLEOTIDE SEQUENCE [LARGE SCALE GENOMIC DNA]</scope>
    <source>
        <strain evidence="3">Foug A</strain>
    </source>
</reference>
<evidence type="ECO:0000256" key="1">
    <source>
        <dbReference type="SAM" id="Phobius"/>
    </source>
</evidence>
<evidence type="ECO:0000313" key="2">
    <source>
        <dbReference type="EMBL" id="KIM52584.1"/>
    </source>
</evidence>
<dbReference type="InParanoid" id="A0A0C3D872"/>
<dbReference type="EMBL" id="KN822206">
    <property type="protein sequence ID" value="KIM52584.1"/>
    <property type="molecule type" value="Genomic_DNA"/>
</dbReference>
<protein>
    <submittedName>
        <fullName evidence="2">Uncharacterized protein</fullName>
    </submittedName>
</protein>
<organism evidence="2 3">
    <name type="scientific">Scleroderma citrinum Foug A</name>
    <dbReference type="NCBI Taxonomy" id="1036808"/>
    <lineage>
        <taxon>Eukaryota</taxon>
        <taxon>Fungi</taxon>
        <taxon>Dikarya</taxon>
        <taxon>Basidiomycota</taxon>
        <taxon>Agaricomycotina</taxon>
        <taxon>Agaricomycetes</taxon>
        <taxon>Agaricomycetidae</taxon>
        <taxon>Boletales</taxon>
        <taxon>Sclerodermatineae</taxon>
        <taxon>Sclerodermataceae</taxon>
        <taxon>Scleroderma</taxon>
    </lineage>
</organism>
<dbReference type="Proteomes" id="UP000053989">
    <property type="component" value="Unassembled WGS sequence"/>
</dbReference>
<evidence type="ECO:0000313" key="3">
    <source>
        <dbReference type="Proteomes" id="UP000053989"/>
    </source>
</evidence>